<keyword evidence="8 12" id="KW-0067">ATP-binding</keyword>
<dbReference type="GO" id="GO:0004747">
    <property type="term" value="F:ribokinase activity"/>
    <property type="evidence" value="ECO:0007669"/>
    <property type="project" value="UniProtKB-UniRule"/>
</dbReference>
<dbReference type="EMBL" id="CP009245">
    <property type="protein sequence ID" value="APT84545.1"/>
    <property type="molecule type" value="Genomic_DNA"/>
</dbReference>
<organism evidence="14 15">
    <name type="scientific">Corynebacterium aquilae DSM 44791</name>
    <dbReference type="NCBI Taxonomy" id="1431546"/>
    <lineage>
        <taxon>Bacteria</taxon>
        <taxon>Bacillati</taxon>
        <taxon>Actinomycetota</taxon>
        <taxon>Actinomycetes</taxon>
        <taxon>Mycobacteriales</taxon>
        <taxon>Corynebacteriaceae</taxon>
        <taxon>Corynebacterium</taxon>
    </lineage>
</organism>
<dbReference type="GO" id="GO:0046872">
    <property type="term" value="F:metal ion binding"/>
    <property type="evidence" value="ECO:0007669"/>
    <property type="project" value="UniProtKB-KW"/>
</dbReference>
<accession>A0A1L7CFD5</accession>
<evidence type="ECO:0000259" key="13">
    <source>
        <dbReference type="Pfam" id="PF00294"/>
    </source>
</evidence>
<comment type="similarity">
    <text evidence="1">Belongs to the carbohydrate kinase pfkB family.</text>
</comment>
<dbReference type="InterPro" id="IPR002139">
    <property type="entry name" value="Ribo/fructo_kinase"/>
</dbReference>
<evidence type="ECO:0000256" key="1">
    <source>
        <dbReference type="ARBA" id="ARBA00005380"/>
    </source>
</evidence>
<keyword evidence="5 12" id="KW-0479">Metal-binding</keyword>
<reference evidence="14 15" key="1">
    <citation type="submission" date="2014-08" db="EMBL/GenBank/DDBJ databases">
        <title>Complete genome sequence of Corynebacterium aquilae S-613T(T) (=DSM 44791(T)), isolated from the choana of a healthy golden eagle.</title>
        <authorList>
            <person name="Ruckert C."/>
            <person name="Albersmeier A."/>
            <person name="Winkler A."/>
            <person name="Kalinowski J."/>
        </authorList>
    </citation>
    <scope>NUCLEOTIDE SEQUENCE [LARGE SCALE GENOMIC DNA]</scope>
    <source>
        <strain evidence="14 15">S-613</strain>
    </source>
</reference>
<comment type="activity regulation">
    <text evidence="12">Activated by a monovalent cation that binds near, but not in, the active site. The most likely occupant of the site in vivo is potassium. Ion binding induces a conformational change that may alter substrate affinity.</text>
</comment>
<feature type="binding site" evidence="12">
    <location>
        <position position="293"/>
    </location>
    <ligand>
        <name>K(+)</name>
        <dbReference type="ChEBI" id="CHEBI:29103"/>
    </ligand>
</feature>
<keyword evidence="11 12" id="KW-0119">Carbohydrate metabolism</keyword>
<comment type="catalytic activity">
    <reaction evidence="12">
        <text>D-ribose + ATP = D-ribose 5-phosphate + ADP + H(+)</text>
        <dbReference type="Rhea" id="RHEA:13697"/>
        <dbReference type="ChEBI" id="CHEBI:15378"/>
        <dbReference type="ChEBI" id="CHEBI:30616"/>
        <dbReference type="ChEBI" id="CHEBI:47013"/>
        <dbReference type="ChEBI" id="CHEBI:78346"/>
        <dbReference type="ChEBI" id="CHEBI:456216"/>
        <dbReference type="EC" id="2.7.1.15"/>
    </reaction>
</comment>
<comment type="caution">
    <text evidence="12">Lacks conserved residue(s) required for the propagation of feature annotation.</text>
</comment>
<feature type="binding site" evidence="12">
    <location>
        <position position="248"/>
    </location>
    <ligand>
        <name>K(+)</name>
        <dbReference type="ChEBI" id="CHEBI:29103"/>
    </ligand>
</feature>
<protein>
    <recommendedName>
        <fullName evidence="3 12">Ribokinase</fullName>
        <shortName evidence="12">RK</shortName>
        <ecNumber evidence="2 12">2.7.1.15</ecNumber>
    </recommendedName>
</protein>
<dbReference type="InterPro" id="IPR002173">
    <property type="entry name" value="Carboh/pur_kinase_PfkB_CS"/>
</dbReference>
<dbReference type="Proteomes" id="UP000185478">
    <property type="component" value="Chromosome"/>
</dbReference>
<keyword evidence="15" id="KW-1185">Reference proteome</keyword>
<feature type="binding site" evidence="12">
    <location>
        <position position="143"/>
    </location>
    <ligand>
        <name>substrate</name>
    </ligand>
</feature>
<evidence type="ECO:0000256" key="4">
    <source>
        <dbReference type="ARBA" id="ARBA00022679"/>
    </source>
</evidence>
<gene>
    <name evidence="12" type="primary">rbsK</name>
    <name evidence="14" type="ORF">CAQU_05150</name>
</gene>
<dbReference type="KEGG" id="caqu:CAQU_05150"/>
<evidence type="ECO:0000256" key="11">
    <source>
        <dbReference type="ARBA" id="ARBA00023277"/>
    </source>
</evidence>
<feature type="binding site" evidence="12">
    <location>
        <position position="284"/>
    </location>
    <ligand>
        <name>K(+)</name>
        <dbReference type="ChEBI" id="CHEBI:29103"/>
    </ligand>
</feature>
<keyword evidence="6 12" id="KW-0547">Nucleotide-binding</keyword>
<dbReference type="Gene3D" id="3.40.1190.20">
    <property type="match status" value="1"/>
</dbReference>
<dbReference type="GO" id="GO:0005524">
    <property type="term" value="F:ATP binding"/>
    <property type="evidence" value="ECO:0007669"/>
    <property type="project" value="UniProtKB-UniRule"/>
</dbReference>
<comment type="cofactor">
    <cofactor evidence="12">
        <name>Mg(2+)</name>
        <dbReference type="ChEBI" id="CHEBI:18420"/>
    </cofactor>
    <text evidence="12">Requires a divalent cation, most likely magnesium in vivo, as an electrophilic catalyst to aid phosphoryl group transfer. It is the chelate of the metal and the nucleotide that is the actual substrate.</text>
</comment>
<evidence type="ECO:0000256" key="9">
    <source>
        <dbReference type="ARBA" id="ARBA00022842"/>
    </source>
</evidence>
<keyword evidence="4 12" id="KW-0808">Transferase</keyword>
<comment type="subcellular location">
    <subcellularLocation>
        <location evidence="12">Cytoplasm</location>
    </subcellularLocation>
</comment>
<feature type="active site" description="Proton acceptor" evidence="12">
    <location>
        <position position="254"/>
    </location>
</feature>
<keyword evidence="7 12" id="KW-0418">Kinase</keyword>
<feature type="binding site" evidence="12">
    <location>
        <begin position="15"/>
        <end position="17"/>
    </location>
    <ligand>
        <name>substrate</name>
    </ligand>
</feature>
<dbReference type="GO" id="GO:0019303">
    <property type="term" value="P:D-ribose catabolic process"/>
    <property type="evidence" value="ECO:0007669"/>
    <property type="project" value="UniProtKB-UniRule"/>
</dbReference>
<dbReference type="Pfam" id="PF00294">
    <property type="entry name" value="PfkB"/>
    <property type="match status" value="1"/>
</dbReference>
<dbReference type="InterPro" id="IPR029056">
    <property type="entry name" value="Ribokinase-like"/>
</dbReference>
<comment type="pathway">
    <text evidence="12">Carbohydrate metabolism; D-ribose degradation; D-ribose 5-phosphate from beta-D-ribopyranose: step 2/2.</text>
</comment>
<comment type="subunit">
    <text evidence="12">Homodimer.</text>
</comment>
<keyword evidence="10 12" id="KW-0630">Potassium</keyword>
<evidence type="ECO:0000256" key="12">
    <source>
        <dbReference type="HAMAP-Rule" id="MF_01987"/>
    </source>
</evidence>
<dbReference type="UniPathway" id="UPA00916">
    <property type="reaction ID" value="UER00889"/>
</dbReference>
<feature type="binding site" evidence="12">
    <location>
        <position position="287"/>
    </location>
    <ligand>
        <name>K(+)</name>
        <dbReference type="ChEBI" id="CHEBI:29103"/>
    </ligand>
</feature>
<sequence>MSTPSNSIAVVGSINADLSVTVDRHPKPGETLLGSGGRVLPGGKGANQAVAARLQGAEVFFVGAVGNDANASEALSIMTASGVDLAGVAEVDSPTGLAVITVDQSGENSIVVVPGANALVDADMVTKHAQRLRQCGIILVQGELPAEAVTAAQKNCTGRFVINMGPVIALEKDVLLKANPLIVNEHEGAATLAQLGGQDNTVSQEDLAQALVEAGFESVVITIGKKGAIVADRHGMTHVSSPGVSAVDTTGAGDAFAGALAARLAAGDHLVAAAKHAVKVAALSVTRHGAQSSYPGPDVDIDAALSQ</sequence>
<evidence type="ECO:0000256" key="8">
    <source>
        <dbReference type="ARBA" id="ARBA00022840"/>
    </source>
</evidence>
<comment type="function">
    <text evidence="12">Catalyzes the phosphorylation of ribose at O-5 in a reaction requiring ATP and magnesium. The resulting D-ribose-5-phosphate can then be used either for sythesis of nucleotides, histidine, and tryptophan, or as a component of the pentose phosphate pathway.</text>
</comment>
<evidence type="ECO:0000256" key="3">
    <source>
        <dbReference type="ARBA" id="ARBA00016943"/>
    </source>
</evidence>
<feature type="binding site" evidence="12">
    <location>
        <position position="184"/>
    </location>
    <ligand>
        <name>ATP</name>
        <dbReference type="ChEBI" id="CHEBI:30616"/>
    </ligand>
</feature>
<dbReference type="HAMAP" id="MF_01987">
    <property type="entry name" value="Ribokinase"/>
    <property type="match status" value="1"/>
</dbReference>
<evidence type="ECO:0000256" key="6">
    <source>
        <dbReference type="ARBA" id="ARBA00022741"/>
    </source>
</evidence>
<feature type="domain" description="Carbohydrate kinase PfkB" evidence="13">
    <location>
        <begin position="6"/>
        <end position="295"/>
    </location>
</feature>
<dbReference type="PROSITE" id="PS00584">
    <property type="entry name" value="PFKB_KINASES_2"/>
    <property type="match status" value="1"/>
</dbReference>
<keyword evidence="12" id="KW-0963">Cytoplasm</keyword>
<evidence type="ECO:0000256" key="10">
    <source>
        <dbReference type="ARBA" id="ARBA00022958"/>
    </source>
</evidence>
<feature type="binding site" evidence="12">
    <location>
        <begin position="43"/>
        <end position="47"/>
    </location>
    <ligand>
        <name>substrate</name>
    </ligand>
</feature>
<proteinExistence type="inferred from homology"/>
<evidence type="ECO:0000313" key="14">
    <source>
        <dbReference type="EMBL" id="APT84545.1"/>
    </source>
</evidence>
<dbReference type="InterPro" id="IPR011611">
    <property type="entry name" value="PfkB_dom"/>
</dbReference>
<evidence type="ECO:0000256" key="5">
    <source>
        <dbReference type="ARBA" id="ARBA00022723"/>
    </source>
</evidence>
<feature type="binding site" evidence="12">
    <location>
        <position position="289"/>
    </location>
    <ligand>
        <name>K(+)</name>
        <dbReference type="ChEBI" id="CHEBI:29103"/>
    </ligand>
</feature>
<dbReference type="EC" id="2.7.1.15" evidence="2 12"/>
<dbReference type="STRING" id="1431546.CAQU_05150"/>
<keyword evidence="9 12" id="KW-0460">Magnesium</keyword>
<dbReference type="InterPro" id="IPR011877">
    <property type="entry name" value="Ribokinase"/>
</dbReference>
<evidence type="ECO:0000256" key="7">
    <source>
        <dbReference type="ARBA" id="ARBA00022777"/>
    </source>
</evidence>
<comment type="similarity">
    <text evidence="12">Belongs to the carbohydrate kinase PfkB family. Ribokinase subfamily.</text>
</comment>
<dbReference type="PRINTS" id="PR00990">
    <property type="entry name" value="RIBOKINASE"/>
</dbReference>
<dbReference type="CDD" id="cd01174">
    <property type="entry name" value="ribokinase"/>
    <property type="match status" value="1"/>
</dbReference>
<evidence type="ECO:0000313" key="15">
    <source>
        <dbReference type="Proteomes" id="UP000185478"/>
    </source>
</evidence>
<dbReference type="PANTHER" id="PTHR10584">
    <property type="entry name" value="SUGAR KINASE"/>
    <property type="match status" value="1"/>
</dbReference>
<feature type="binding site" evidence="12">
    <location>
        <begin position="253"/>
        <end position="254"/>
    </location>
    <ligand>
        <name>ATP</name>
        <dbReference type="ChEBI" id="CHEBI:30616"/>
    </ligand>
</feature>
<evidence type="ECO:0000256" key="2">
    <source>
        <dbReference type="ARBA" id="ARBA00012035"/>
    </source>
</evidence>
<dbReference type="PANTHER" id="PTHR10584:SF166">
    <property type="entry name" value="RIBOKINASE"/>
    <property type="match status" value="1"/>
</dbReference>
<dbReference type="RefSeq" id="WP_075725771.1">
    <property type="nucleotide sequence ID" value="NZ_CP009245.1"/>
</dbReference>
<dbReference type="SUPFAM" id="SSF53613">
    <property type="entry name" value="Ribokinase-like"/>
    <property type="match status" value="1"/>
</dbReference>
<name>A0A1L7CFD5_9CORY</name>
<dbReference type="GO" id="GO:0005829">
    <property type="term" value="C:cytosol"/>
    <property type="evidence" value="ECO:0007669"/>
    <property type="project" value="TreeGrafter"/>
</dbReference>
<dbReference type="OrthoDB" id="9775849at2"/>
<feature type="binding site" evidence="12">
    <location>
        <position position="254"/>
    </location>
    <ligand>
        <name>substrate</name>
    </ligand>
</feature>
<feature type="binding site" evidence="12">
    <location>
        <begin position="222"/>
        <end position="227"/>
    </location>
    <ligand>
        <name>ATP</name>
        <dbReference type="ChEBI" id="CHEBI:30616"/>
    </ligand>
</feature>
<dbReference type="AlphaFoldDB" id="A0A1L7CFD5"/>
<feature type="binding site" evidence="12">
    <location>
        <position position="250"/>
    </location>
    <ligand>
        <name>K(+)</name>
        <dbReference type="ChEBI" id="CHEBI:29103"/>
    </ligand>
</feature>